<feature type="transmembrane region" description="Helical" evidence="9">
    <location>
        <begin position="199"/>
        <end position="219"/>
    </location>
</feature>
<evidence type="ECO:0000259" key="11">
    <source>
        <dbReference type="Pfam" id="PF05154"/>
    </source>
</evidence>
<evidence type="ECO:0000256" key="9">
    <source>
        <dbReference type="SAM" id="Phobius"/>
    </source>
</evidence>
<feature type="transmembrane region" description="Helical" evidence="9">
    <location>
        <begin position="231"/>
        <end position="253"/>
    </location>
</feature>
<dbReference type="PANTHER" id="PTHR21016">
    <property type="entry name" value="BETA-AMYLOID BINDING PROTEIN-RELATED"/>
    <property type="match status" value="1"/>
</dbReference>
<accession>A0ABP1QSC9</accession>
<feature type="chain" id="PRO_5045784477" description="TM2 domain-containing protein" evidence="10">
    <location>
        <begin position="28"/>
        <end position="263"/>
    </location>
</feature>
<feature type="domain" description="TM2" evidence="11">
    <location>
        <begin position="199"/>
        <end position="246"/>
    </location>
</feature>
<keyword evidence="4 10" id="KW-0732">Signal</keyword>
<keyword evidence="7" id="KW-0325">Glycoprotein</keyword>
<keyword evidence="3 9" id="KW-0812">Transmembrane</keyword>
<feature type="signal peptide" evidence="10">
    <location>
        <begin position="1"/>
        <end position="27"/>
    </location>
</feature>
<name>A0ABP1QSC9_9HEXA</name>
<dbReference type="PANTHER" id="PTHR21016:SF7">
    <property type="entry name" value="TM2 DOMAIN-CONTAINING PROTEIN 3"/>
    <property type="match status" value="1"/>
</dbReference>
<evidence type="ECO:0000256" key="5">
    <source>
        <dbReference type="ARBA" id="ARBA00022989"/>
    </source>
</evidence>
<dbReference type="Proteomes" id="UP001642540">
    <property type="component" value="Unassembled WGS sequence"/>
</dbReference>
<organism evidence="12 13">
    <name type="scientific">Orchesella dallaii</name>
    <dbReference type="NCBI Taxonomy" id="48710"/>
    <lineage>
        <taxon>Eukaryota</taxon>
        <taxon>Metazoa</taxon>
        <taxon>Ecdysozoa</taxon>
        <taxon>Arthropoda</taxon>
        <taxon>Hexapoda</taxon>
        <taxon>Collembola</taxon>
        <taxon>Entomobryomorpha</taxon>
        <taxon>Entomobryoidea</taxon>
        <taxon>Orchesellidae</taxon>
        <taxon>Orchesellinae</taxon>
        <taxon>Orchesella</taxon>
    </lineage>
</organism>
<feature type="compositionally biased region" description="Polar residues" evidence="8">
    <location>
        <begin position="53"/>
        <end position="72"/>
    </location>
</feature>
<gene>
    <name evidence="12" type="ORF">ODALV1_LOCUS14759</name>
</gene>
<comment type="caution">
    <text evidence="12">The sequence shown here is derived from an EMBL/GenBank/DDBJ whole genome shotgun (WGS) entry which is preliminary data.</text>
</comment>
<comment type="subcellular location">
    <subcellularLocation>
        <location evidence="1">Membrane</location>
        <topology evidence="1">Multi-pass membrane protein</topology>
    </subcellularLocation>
</comment>
<feature type="compositionally biased region" description="Basic and acidic residues" evidence="8">
    <location>
        <begin position="43"/>
        <end position="52"/>
    </location>
</feature>
<evidence type="ECO:0000256" key="8">
    <source>
        <dbReference type="SAM" id="MobiDB-lite"/>
    </source>
</evidence>
<reference evidence="12 13" key="1">
    <citation type="submission" date="2024-08" db="EMBL/GenBank/DDBJ databases">
        <authorList>
            <person name="Cucini C."/>
            <person name="Frati F."/>
        </authorList>
    </citation>
    <scope>NUCLEOTIDE SEQUENCE [LARGE SCALE GENOMIC DNA]</scope>
</reference>
<comment type="similarity">
    <text evidence="2">Belongs to the TM2 family.</text>
</comment>
<feature type="region of interest" description="Disordered" evidence="8">
    <location>
        <begin position="28"/>
        <end position="82"/>
    </location>
</feature>
<keyword evidence="13" id="KW-1185">Reference proteome</keyword>
<proteinExistence type="inferred from homology"/>
<dbReference type="EMBL" id="CAXLJM020000046">
    <property type="protein sequence ID" value="CAL8111135.1"/>
    <property type="molecule type" value="Genomic_DNA"/>
</dbReference>
<protein>
    <recommendedName>
        <fullName evidence="11">TM2 domain-containing protein</fullName>
    </recommendedName>
</protein>
<evidence type="ECO:0000256" key="10">
    <source>
        <dbReference type="SAM" id="SignalP"/>
    </source>
</evidence>
<sequence length="263" mass="29375">MKRLIFSKDFVLLTTLGLLWISAFANGEPEPKESLKGRQSSKTGDDDSKTDNKPSGSSHNSHTQISKQTKSPSMHRDSHFSGSKPCSGNHDLNCSELDAECIDCKFNEKCTYGDNVTVVCQKKPDVVCKEDTSFTREMVCQYCYQTPLYQQICNGAHGCNSINAPRQVFKHNCTVIPSVICLGNRKFYRMMPCNWKNGYRWSTSFILSVTLGGFGADRFYLGRWQEGIGKLFSFGGLGLWTIIDIILIGVRYLGPADGSLFVD</sequence>
<evidence type="ECO:0000313" key="13">
    <source>
        <dbReference type="Proteomes" id="UP001642540"/>
    </source>
</evidence>
<dbReference type="InterPro" id="IPR050932">
    <property type="entry name" value="TM2D1-3-like"/>
</dbReference>
<evidence type="ECO:0000256" key="3">
    <source>
        <dbReference type="ARBA" id="ARBA00022692"/>
    </source>
</evidence>
<evidence type="ECO:0000256" key="2">
    <source>
        <dbReference type="ARBA" id="ARBA00008284"/>
    </source>
</evidence>
<evidence type="ECO:0000256" key="1">
    <source>
        <dbReference type="ARBA" id="ARBA00004141"/>
    </source>
</evidence>
<evidence type="ECO:0000256" key="4">
    <source>
        <dbReference type="ARBA" id="ARBA00022729"/>
    </source>
</evidence>
<evidence type="ECO:0000256" key="6">
    <source>
        <dbReference type="ARBA" id="ARBA00023136"/>
    </source>
</evidence>
<dbReference type="InterPro" id="IPR007829">
    <property type="entry name" value="TM2"/>
</dbReference>
<evidence type="ECO:0000256" key="7">
    <source>
        <dbReference type="ARBA" id="ARBA00023180"/>
    </source>
</evidence>
<keyword evidence="5 9" id="KW-1133">Transmembrane helix</keyword>
<evidence type="ECO:0000313" key="12">
    <source>
        <dbReference type="EMBL" id="CAL8111135.1"/>
    </source>
</evidence>
<dbReference type="Pfam" id="PF05154">
    <property type="entry name" value="TM2"/>
    <property type="match status" value="1"/>
</dbReference>
<keyword evidence="6 9" id="KW-0472">Membrane</keyword>